<dbReference type="PROSITE" id="PS50043">
    <property type="entry name" value="HTH_LUXR_2"/>
    <property type="match status" value="1"/>
</dbReference>
<dbReference type="PRINTS" id="PR00038">
    <property type="entry name" value="HTHLUXR"/>
</dbReference>
<name>A0ABX1RAC4_9PSEU</name>
<dbReference type="PANTHER" id="PTHR16305:SF35">
    <property type="entry name" value="TRANSCRIPTIONAL ACTIVATOR DOMAIN"/>
    <property type="match status" value="1"/>
</dbReference>
<keyword evidence="1" id="KW-0547">Nucleotide-binding</keyword>
<accession>A0ABX1RAC4</accession>
<proteinExistence type="predicted"/>
<evidence type="ECO:0000256" key="2">
    <source>
        <dbReference type="ARBA" id="ARBA00022840"/>
    </source>
</evidence>
<evidence type="ECO:0000256" key="1">
    <source>
        <dbReference type="ARBA" id="ARBA00022741"/>
    </source>
</evidence>
<dbReference type="InterPro" id="IPR027417">
    <property type="entry name" value="P-loop_NTPase"/>
</dbReference>
<dbReference type="PANTHER" id="PTHR16305">
    <property type="entry name" value="TESTICULAR SOLUBLE ADENYLYL CYCLASE"/>
    <property type="match status" value="1"/>
</dbReference>
<organism evidence="4 5">
    <name type="scientific">Pseudonocardia xinjiangensis</name>
    <dbReference type="NCBI Taxonomy" id="75289"/>
    <lineage>
        <taxon>Bacteria</taxon>
        <taxon>Bacillati</taxon>
        <taxon>Actinomycetota</taxon>
        <taxon>Actinomycetes</taxon>
        <taxon>Pseudonocardiales</taxon>
        <taxon>Pseudonocardiaceae</taxon>
        <taxon>Pseudonocardia</taxon>
    </lineage>
</organism>
<evidence type="ECO:0000313" key="5">
    <source>
        <dbReference type="Proteomes" id="UP001296706"/>
    </source>
</evidence>
<dbReference type="InterPro" id="IPR016032">
    <property type="entry name" value="Sig_transdc_resp-reg_C-effctor"/>
</dbReference>
<dbReference type="SUPFAM" id="SSF46894">
    <property type="entry name" value="C-terminal effector domain of the bipartite response regulators"/>
    <property type="match status" value="1"/>
</dbReference>
<evidence type="ECO:0000259" key="3">
    <source>
        <dbReference type="PROSITE" id="PS50043"/>
    </source>
</evidence>
<dbReference type="Proteomes" id="UP001296706">
    <property type="component" value="Unassembled WGS sequence"/>
</dbReference>
<protein>
    <submittedName>
        <fullName evidence="4">Helix-turn-helix domain-containing protein</fullName>
    </submittedName>
</protein>
<dbReference type="InterPro" id="IPR036388">
    <property type="entry name" value="WH-like_DNA-bd_sf"/>
</dbReference>
<keyword evidence="2" id="KW-0067">ATP-binding</keyword>
<keyword evidence="5" id="KW-1185">Reference proteome</keyword>
<comment type="caution">
    <text evidence="4">The sequence shown here is derived from an EMBL/GenBank/DDBJ whole genome shotgun (WGS) entry which is preliminary data.</text>
</comment>
<gene>
    <name evidence="4" type="ORF">HF577_03035</name>
</gene>
<dbReference type="PROSITE" id="PS00622">
    <property type="entry name" value="HTH_LUXR_1"/>
    <property type="match status" value="1"/>
</dbReference>
<dbReference type="CDD" id="cd06170">
    <property type="entry name" value="LuxR_C_like"/>
    <property type="match status" value="1"/>
</dbReference>
<dbReference type="EMBL" id="JAAXKY010000004">
    <property type="protein sequence ID" value="NMH76085.1"/>
    <property type="molecule type" value="Genomic_DNA"/>
</dbReference>
<dbReference type="Pfam" id="PF00196">
    <property type="entry name" value="GerE"/>
    <property type="match status" value="1"/>
</dbReference>
<sequence length="931" mass="99058">MSRDRFSHPRGVAGGLAGRGQELRLIRSFLASAAVEGAALLIVGEPGVGKTMLLDVAEDEASSAGSLVLRSAGVEFEADLGFSGLNQTVLPLLGETDRLSAPHREALSVALGLGSGPAPDRMVVSAATLALLCRVAADRPVLIVIDDVHWLDRTSAAVLGFVARRLAGHRIGFLAASRPGTDSFFERSGLPELELQPLDDDAALGLVSERFPALDRGVRGRLLAESQGNPLALLELPAALSHPQRSALRALPEVLPLSRRLQSLYASRISELPEPTRQLLLLATLDGTGDLRVVQAAATSARGAPGDLAPAERVGLVQVGGSGAALTFRHPLTRSAVMELSTTDERRRAHLALAQVLADQPERRAWHLGEATVEPDEEVAGLLEEAAHRLFGRGDPGGAVARLTRAADLSPLRTERSRRLAEAAYLSALTVGGVDGASELLTNALPEHSASLYAVATAAGYLLMDRGSDIDTAHGLLEAAIACHPERTDATDEELIEAIWSLSFLSWLSGSPEKWQPVHDAVARLRPRAPTVLALYEKTVPDPVRTALPVLDEIVAVCGDLGGEVDPVKIVRTGLSALYVDGLAVCRESAWRVLGDGRDGGAVTQAILAIVQLCHDDFGAGRWREMAELADEALELCDAHRFRYFRWQLQYFTALAAAVRGHQDASRAASDEIVGWATPRGAAGALAFAHHARALAAVARNDFEEAYQQAAAISAPGTFASHAPNALWVMLDLVEAATRTDRRPEATAHVTAMREARIGALSPRLALVTAGSAAIAADDDRAAGLFEQALALPEAERWPFELARVRLAYGEHLRRSRAAAASRVQLSAAREAFERLGARPWAARAAHELRATGHNRTPTPDLGMLTPQEREIAVLAASGLTNKEIGQRLYLSHRTVGAHLYRVFPKLGITSRAALRDALASVGSSSGPDAR</sequence>
<dbReference type="Pfam" id="PF13191">
    <property type="entry name" value="AAA_16"/>
    <property type="match status" value="1"/>
</dbReference>
<dbReference type="Gene3D" id="1.10.10.10">
    <property type="entry name" value="Winged helix-like DNA-binding domain superfamily/Winged helix DNA-binding domain"/>
    <property type="match status" value="1"/>
</dbReference>
<dbReference type="InterPro" id="IPR041664">
    <property type="entry name" value="AAA_16"/>
</dbReference>
<feature type="domain" description="HTH luxR-type" evidence="3">
    <location>
        <begin position="858"/>
        <end position="923"/>
    </location>
</feature>
<dbReference type="InterPro" id="IPR000792">
    <property type="entry name" value="Tscrpt_reg_LuxR_C"/>
</dbReference>
<dbReference type="RefSeq" id="WP_169394150.1">
    <property type="nucleotide sequence ID" value="NZ_BAAAJH010000015.1"/>
</dbReference>
<dbReference type="SMART" id="SM00421">
    <property type="entry name" value="HTH_LUXR"/>
    <property type="match status" value="1"/>
</dbReference>
<evidence type="ECO:0000313" key="4">
    <source>
        <dbReference type="EMBL" id="NMH76085.1"/>
    </source>
</evidence>
<dbReference type="SUPFAM" id="SSF52540">
    <property type="entry name" value="P-loop containing nucleoside triphosphate hydrolases"/>
    <property type="match status" value="1"/>
</dbReference>
<reference evidence="4 5" key="1">
    <citation type="submission" date="2020-04" db="EMBL/GenBank/DDBJ databases">
        <authorList>
            <person name="Klaysubun C."/>
            <person name="Duangmal K."/>
            <person name="Lipun K."/>
        </authorList>
    </citation>
    <scope>NUCLEOTIDE SEQUENCE [LARGE SCALE GENOMIC DNA]</scope>
    <source>
        <strain evidence="4 5">JCM 11839</strain>
    </source>
</reference>